<feature type="compositionally biased region" description="Basic and acidic residues" evidence="2">
    <location>
        <begin position="492"/>
        <end position="505"/>
    </location>
</feature>
<evidence type="ECO:0000313" key="4">
    <source>
        <dbReference type="Proteomes" id="UP001437256"/>
    </source>
</evidence>
<keyword evidence="4" id="KW-1185">Reference proteome</keyword>
<dbReference type="PANTHER" id="PTHR45615:SF80">
    <property type="entry name" value="GRIP DOMAIN-CONTAINING PROTEIN"/>
    <property type="match status" value="1"/>
</dbReference>
<accession>A0ABR2ZYZ6</accession>
<reference evidence="3 4" key="1">
    <citation type="submission" date="2024-05" db="EMBL/GenBank/DDBJ databases">
        <title>A draft genome resource for the thread blight pathogen Marasmius tenuissimus strain MS-2.</title>
        <authorList>
            <person name="Yulfo-Soto G.E."/>
            <person name="Baruah I.K."/>
            <person name="Amoako-Attah I."/>
            <person name="Bukari Y."/>
            <person name="Meinhardt L.W."/>
            <person name="Bailey B.A."/>
            <person name="Cohen S.P."/>
        </authorList>
    </citation>
    <scope>NUCLEOTIDE SEQUENCE [LARGE SCALE GENOMIC DNA]</scope>
    <source>
        <strain evidence="3 4">MS-2</strain>
    </source>
</reference>
<feature type="compositionally biased region" description="Basic and acidic residues" evidence="2">
    <location>
        <begin position="67"/>
        <end position="81"/>
    </location>
</feature>
<feature type="compositionally biased region" description="Basic and acidic residues" evidence="2">
    <location>
        <begin position="337"/>
        <end position="361"/>
    </location>
</feature>
<feature type="compositionally biased region" description="Polar residues" evidence="2">
    <location>
        <begin position="326"/>
        <end position="336"/>
    </location>
</feature>
<evidence type="ECO:0000256" key="1">
    <source>
        <dbReference type="SAM" id="Coils"/>
    </source>
</evidence>
<feature type="compositionally biased region" description="Polar residues" evidence="2">
    <location>
        <begin position="184"/>
        <end position="193"/>
    </location>
</feature>
<feature type="region of interest" description="Disordered" evidence="2">
    <location>
        <begin position="396"/>
        <end position="418"/>
    </location>
</feature>
<sequence>MSEDDRAAKAARAKAMLKKRQAAKKTVTGAVTSGIASPASERSFSPAPPEPPAPAAPQQLQEELEEEKPRDISDVFGKDETAPGDTSWLSTLSRALSPPPARSPVSPPQSQPPAPAPAVASPPPSANGHIDDGKLEELRLQNEALKARLGELNELKSRNSSLEKERDTAREKVEGSSKRVNELETASKQSEASASRLEADLDGIKADLLETQGSLAEEQKQSQELRERVEQIRTEKDNAIRNEQQTINLLVSEKATLTAELERLGDVDAQAQEVESQLASEQEKVQNLERQLEELRIEVRDTSTRNQALQAREKEMSEKTREQERQLQLANGSISSLRKEAESHQRRVKELEEQIESDDRAEKLEASLKNTQDRADELEFQLSKLKQAHSDVKVERDDLESRLTTHREGEGEWKSKHTSLEQQHQSIQQQLATVMSQKESLLSERISLQSEFKQAQEAVVSLQDKLKQAAEELATGTRHLKAAQAEAKNAVRRADEAERTQRDLQTEGTTLMRSLDEMRPKIVELTGVKLELTEKVEGLERAVSSRDQVIAQLEGSLEETRQEKEMLDKQWQDAQSERERERTNAEDDSNELQKGYDKLQEELDSALASVRSLESDRTKNHQEASQRLREVERLSALATSQSEELGALRQELDQRSSEQVRVTFFWAILSGYANVSLQAEGEGFIERAQNEIEALRQELSAKDEEIQRLKESTASTPKQDAKGPRSLDDEMLGSYKQQHDLELSAAQSQIRSLETALFDAEARSHTFMKQVAALEDQLASHVQHRGSPGVPSRPSSRHSNDLHRAAVTSSSRLNPARLAPPAYDQSLSPETRHKRKVSLSMLKARIDREIAATSRSLSPVPSIQGSNDGSQRSRPSSAMGPKAHALHQHTRPQFLDDSHVFWCSSCRGDLVIL</sequence>
<keyword evidence="1" id="KW-0175">Coiled coil</keyword>
<feature type="compositionally biased region" description="Low complexity" evidence="2">
    <location>
        <begin position="36"/>
        <end position="45"/>
    </location>
</feature>
<evidence type="ECO:0000256" key="2">
    <source>
        <dbReference type="SAM" id="MobiDB-lite"/>
    </source>
</evidence>
<feature type="region of interest" description="Disordered" evidence="2">
    <location>
        <begin position="850"/>
        <end position="887"/>
    </location>
</feature>
<feature type="compositionally biased region" description="Low complexity" evidence="2">
    <location>
        <begin position="785"/>
        <end position="794"/>
    </location>
</feature>
<dbReference type="EMBL" id="JBBXMP010000034">
    <property type="protein sequence ID" value="KAL0066598.1"/>
    <property type="molecule type" value="Genomic_DNA"/>
</dbReference>
<feature type="region of interest" description="Disordered" evidence="2">
    <location>
        <begin position="560"/>
        <end position="593"/>
    </location>
</feature>
<proteinExistence type="predicted"/>
<feature type="region of interest" description="Disordered" evidence="2">
    <location>
        <begin position="304"/>
        <end position="361"/>
    </location>
</feature>
<organism evidence="3 4">
    <name type="scientific">Marasmius tenuissimus</name>
    <dbReference type="NCBI Taxonomy" id="585030"/>
    <lineage>
        <taxon>Eukaryota</taxon>
        <taxon>Fungi</taxon>
        <taxon>Dikarya</taxon>
        <taxon>Basidiomycota</taxon>
        <taxon>Agaricomycotina</taxon>
        <taxon>Agaricomycetes</taxon>
        <taxon>Agaricomycetidae</taxon>
        <taxon>Agaricales</taxon>
        <taxon>Marasmiineae</taxon>
        <taxon>Marasmiaceae</taxon>
        <taxon>Marasmius</taxon>
    </lineage>
</organism>
<dbReference type="Proteomes" id="UP001437256">
    <property type="component" value="Unassembled WGS sequence"/>
</dbReference>
<feature type="compositionally biased region" description="Polar residues" evidence="2">
    <location>
        <begin position="853"/>
        <end position="876"/>
    </location>
</feature>
<feature type="compositionally biased region" description="Basic and acidic residues" evidence="2">
    <location>
        <begin position="560"/>
        <end position="585"/>
    </location>
</feature>
<feature type="compositionally biased region" description="Pro residues" evidence="2">
    <location>
        <begin position="97"/>
        <end position="125"/>
    </location>
</feature>
<feature type="region of interest" description="Disordered" evidence="2">
    <location>
        <begin position="704"/>
        <end position="729"/>
    </location>
</feature>
<gene>
    <name evidence="3" type="ORF">AAF712_006402</name>
</gene>
<feature type="region of interest" description="Disordered" evidence="2">
    <location>
        <begin position="150"/>
        <end position="197"/>
    </location>
</feature>
<comment type="caution">
    <text evidence="3">The sequence shown here is derived from an EMBL/GenBank/DDBJ whole genome shotgun (WGS) entry which is preliminary data.</text>
</comment>
<protein>
    <submittedName>
        <fullName evidence="3">Uncharacterized protein</fullName>
    </submittedName>
</protein>
<feature type="compositionally biased region" description="Basic and acidic residues" evidence="2">
    <location>
        <begin position="150"/>
        <end position="182"/>
    </location>
</feature>
<feature type="coiled-coil region" evidence="1">
    <location>
        <begin position="736"/>
        <end position="763"/>
    </location>
</feature>
<feature type="compositionally biased region" description="Basic and acidic residues" evidence="2">
    <location>
        <begin position="311"/>
        <end position="325"/>
    </location>
</feature>
<feature type="region of interest" description="Disordered" evidence="2">
    <location>
        <begin position="778"/>
        <end position="836"/>
    </location>
</feature>
<feature type="compositionally biased region" description="Basic and acidic residues" evidence="2">
    <location>
        <begin position="719"/>
        <end position="728"/>
    </location>
</feature>
<feature type="compositionally biased region" description="Basic residues" evidence="2">
    <location>
        <begin position="9"/>
        <end position="23"/>
    </location>
</feature>
<feature type="compositionally biased region" description="Pro residues" evidence="2">
    <location>
        <begin position="46"/>
        <end position="55"/>
    </location>
</feature>
<feature type="region of interest" description="Disordered" evidence="2">
    <location>
        <begin position="486"/>
        <end position="507"/>
    </location>
</feature>
<name>A0ABR2ZYZ6_9AGAR</name>
<dbReference type="SUPFAM" id="SSF57997">
    <property type="entry name" value="Tropomyosin"/>
    <property type="match status" value="1"/>
</dbReference>
<dbReference type="PANTHER" id="PTHR45615">
    <property type="entry name" value="MYOSIN HEAVY CHAIN, NON-MUSCLE"/>
    <property type="match status" value="1"/>
</dbReference>
<evidence type="ECO:0000313" key="3">
    <source>
        <dbReference type="EMBL" id="KAL0066598.1"/>
    </source>
</evidence>
<feature type="region of interest" description="Disordered" evidence="2">
    <location>
        <begin position="1"/>
        <end position="135"/>
    </location>
</feature>